<dbReference type="Proteomes" id="UP001470230">
    <property type="component" value="Unassembled WGS sequence"/>
</dbReference>
<dbReference type="InterPro" id="IPR002921">
    <property type="entry name" value="Fungal_lipase-type"/>
</dbReference>
<keyword evidence="5" id="KW-0812">Transmembrane</keyword>
<comment type="catalytic activity">
    <reaction evidence="13">
        <text>a 1,2-diacyl-sn-glycerol + H2O = a 2-acylglycerol + a fatty acid + H(+)</text>
        <dbReference type="Rhea" id="RHEA:33275"/>
        <dbReference type="ChEBI" id="CHEBI:15377"/>
        <dbReference type="ChEBI" id="CHEBI:15378"/>
        <dbReference type="ChEBI" id="CHEBI:17389"/>
        <dbReference type="ChEBI" id="CHEBI:17815"/>
        <dbReference type="ChEBI" id="CHEBI:28868"/>
        <dbReference type="EC" id="3.1.1.116"/>
    </reaction>
    <physiologicalReaction direction="left-to-right" evidence="13">
        <dbReference type="Rhea" id="RHEA:33276"/>
    </physiologicalReaction>
</comment>
<evidence type="ECO:0000256" key="12">
    <source>
        <dbReference type="ARBA" id="ARBA00023136"/>
    </source>
</evidence>
<keyword evidence="10" id="KW-1133">Transmembrane helix</keyword>
<gene>
    <name evidence="16" type="ORF">M9Y10_033599</name>
</gene>
<name>A0ABR2KCR3_9EUKA</name>
<evidence type="ECO:0000256" key="8">
    <source>
        <dbReference type="ARBA" id="ARBA00022837"/>
    </source>
</evidence>
<evidence type="ECO:0000256" key="4">
    <source>
        <dbReference type="ARBA" id="ARBA00022553"/>
    </source>
</evidence>
<comment type="cofactor">
    <cofactor evidence="1">
        <name>Ca(2+)</name>
        <dbReference type="ChEBI" id="CHEBI:29108"/>
    </cofactor>
</comment>
<keyword evidence="3" id="KW-1003">Cell membrane</keyword>
<comment type="caution">
    <text evidence="16">The sequence shown here is derived from an EMBL/GenBank/DDBJ whole genome shotgun (WGS) entry which is preliminary data.</text>
</comment>
<keyword evidence="11" id="KW-0443">Lipid metabolism</keyword>
<keyword evidence="4" id="KW-0597">Phosphoprotein</keyword>
<evidence type="ECO:0000259" key="15">
    <source>
        <dbReference type="Pfam" id="PF01764"/>
    </source>
</evidence>
<keyword evidence="8" id="KW-0106">Calcium</keyword>
<evidence type="ECO:0000256" key="10">
    <source>
        <dbReference type="ARBA" id="ARBA00022989"/>
    </source>
</evidence>
<feature type="domain" description="Fungal lipase-type" evidence="15">
    <location>
        <begin position="107"/>
        <end position="232"/>
    </location>
</feature>
<evidence type="ECO:0000256" key="6">
    <source>
        <dbReference type="ARBA" id="ARBA00022723"/>
    </source>
</evidence>
<keyword evidence="9" id="KW-0442">Lipid degradation</keyword>
<evidence type="ECO:0000256" key="5">
    <source>
        <dbReference type="ARBA" id="ARBA00022692"/>
    </source>
</evidence>
<dbReference type="EMBL" id="JAPFFF010000005">
    <property type="protein sequence ID" value="KAK8888859.1"/>
    <property type="molecule type" value="Genomic_DNA"/>
</dbReference>
<sequence length="367" mass="42544">MWKKADEGIKKITGGNPDSVMSLSFAFLFKQIFNSLSAPEELDFVDHTPDEVRTLYYCCFLSKMIYVAPEDRKPPKYLSNIVFESNESDMYIIPYNIVNSDKLNTIFVTFRGSYCFKDFLTDIRAGVQQFPGGQIHKGVYLTAKNLYSKVIPLILKLSNENNHRPIIFTGHSLGAGVSAAICEHFYQEHPDYESRCVIFAPISSFCEKLWIQTAPRCRSYVTDGDFVPFLSFYNVKELPPEVIPSVLKKYIDQEIQKRIGLNIYSPKLVPPDVNPFEQPPPPIDSIYDDSIDKYIGPVPLYPPGDCYMICLLEENTSNIKLKKVKDYRYFGRFNNNLNEFRHMMGFYKEWVEKYVENYFKEHPSEKL</sequence>
<evidence type="ECO:0000256" key="2">
    <source>
        <dbReference type="ARBA" id="ARBA00004651"/>
    </source>
</evidence>
<evidence type="ECO:0000256" key="14">
    <source>
        <dbReference type="ARBA" id="ARBA00026104"/>
    </source>
</evidence>
<comment type="subcellular location">
    <subcellularLocation>
        <location evidence="2">Cell membrane</location>
        <topology evidence="2">Multi-pass membrane protein</topology>
    </subcellularLocation>
</comment>
<evidence type="ECO:0000256" key="11">
    <source>
        <dbReference type="ARBA" id="ARBA00023098"/>
    </source>
</evidence>
<dbReference type="InterPro" id="IPR052214">
    <property type="entry name" value="DAG_Lipase-Related"/>
</dbReference>
<dbReference type="EC" id="3.1.1.116" evidence="14"/>
<dbReference type="PANTHER" id="PTHR45792:SF8">
    <property type="entry name" value="DIACYLGLYCEROL LIPASE-ALPHA"/>
    <property type="match status" value="1"/>
</dbReference>
<evidence type="ECO:0000256" key="3">
    <source>
        <dbReference type="ARBA" id="ARBA00022475"/>
    </source>
</evidence>
<organism evidence="16 17">
    <name type="scientific">Tritrichomonas musculus</name>
    <dbReference type="NCBI Taxonomy" id="1915356"/>
    <lineage>
        <taxon>Eukaryota</taxon>
        <taxon>Metamonada</taxon>
        <taxon>Parabasalia</taxon>
        <taxon>Tritrichomonadida</taxon>
        <taxon>Tritrichomonadidae</taxon>
        <taxon>Tritrichomonas</taxon>
    </lineage>
</organism>
<keyword evidence="7" id="KW-0378">Hydrolase</keyword>
<protein>
    <recommendedName>
        <fullName evidence="14">sn-1-specific diacylglycerol lipase</fullName>
        <ecNumber evidence="14">3.1.1.116</ecNumber>
    </recommendedName>
</protein>
<dbReference type="Pfam" id="PF01764">
    <property type="entry name" value="Lipase_3"/>
    <property type="match status" value="1"/>
</dbReference>
<dbReference type="Gene3D" id="3.40.50.1820">
    <property type="entry name" value="alpha/beta hydrolase"/>
    <property type="match status" value="1"/>
</dbReference>
<evidence type="ECO:0000256" key="1">
    <source>
        <dbReference type="ARBA" id="ARBA00001913"/>
    </source>
</evidence>
<evidence type="ECO:0000313" key="16">
    <source>
        <dbReference type="EMBL" id="KAK8888859.1"/>
    </source>
</evidence>
<evidence type="ECO:0000256" key="13">
    <source>
        <dbReference type="ARBA" id="ARBA00024531"/>
    </source>
</evidence>
<evidence type="ECO:0000256" key="9">
    <source>
        <dbReference type="ARBA" id="ARBA00022963"/>
    </source>
</evidence>
<proteinExistence type="predicted"/>
<keyword evidence="6" id="KW-0479">Metal-binding</keyword>
<dbReference type="PANTHER" id="PTHR45792">
    <property type="entry name" value="DIACYLGLYCEROL LIPASE HOMOLOG-RELATED"/>
    <property type="match status" value="1"/>
</dbReference>
<dbReference type="SUPFAM" id="SSF53474">
    <property type="entry name" value="alpha/beta-Hydrolases"/>
    <property type="match status" value="2"/>
</dbReference>
<keyword evidence="17" id="KW-1185">Reference proteome</keyword>
<dbReference type="CDD" id="cd00519">
    <property type="entry name" value="Lipase_3"/>
    <property type="match status" value="1"/>
</dbReference>
<evidence type="ECO:0000313" key="17">
    <source>
        <dbReference type="Proteomes" id="UP001470230"/>
    </source>
</evidence>
<dbReference type="InterPro" id="IPR029058">
    <property type="entry name" value="AB_hydrolase_fold"/>
</dbReference>
<keyword evidence="12" id="KW-0472">Membrane</keyword>
<accession>A0ABR2KCR3</accession>
<evidence type="ECO:0000256" key="7">
    <source>
        <dbReference type="ARBA" id="ARBA00022801"/>
    </source>
</evidence>
<reference evidence="16 17" key="1">
    <citation type="submission" date="2024-04" db="EMBL/GenBank/DDBJ databases">
        <title>Tritrichomonas musculus Genome.</title>
        <authorList>
            <person name="Alves-Ferreira E."/>
            <person name="Grigg M."/>
            <person name="Lorenzi H."/>
            <person name="Galac M."/>
        </authorList>
    </citation>
    <scope>NUCLEOTIDE SEQUENCE [LARGE SCALE GENOMIC DNA]</scope>
    <source>
        <strain evidence="16 17">EAF2021</strain>
    </source>
</reference>